<sequence length="354" mass="39578">MNNLENDVQAMEDGYTEAPLQGRRVAVVIPSYKVTDHILSVIGKMPDYVWRIYAVDDACPNGSGDFVEQNCTDPRVVVLRHAQNKGVGGAVMTGYRAAIDDGATVIVKVDGDGQMDPELLPDFIMPILAGDADYTKGNRFYDLTKIGRMPPVRIFGNAVLSLLAKLSTGYWDVFDPTNGYTAIHADVARRLPFDRISERYFFETDVLFRLGTYRAVVVDVPMDAVYGDEVSNLKISRILGEFLRKHVRNFGKRIFYNYFLRDVSLASIELLVGTTVMIFGVLFGGYHWYLSSVHETATPVGTVMVAALSFLAGLQLLLAFVGYDIASVPRRPIHRYFPAGLRARRKRKRESDDV</sequence>
<dbReference type="SUPFAM" id="SSF53448">
    <property type="entry name" value="Nucleotide-diphospho-sugar transferases"/>
    <property type="match status" value="1"/>
</dbReference>
<keyword evidence="4" id="KW-1185">Reference proteome</keyword>
<organism evidence="3 4">
    <name type="scientific">Cupriavidus agavae</name>
    <dbReference type="NCBI Taxonomy" id="1001822"/>
    <lineage>
        <taxon>Bacteria</taxon>
        <taxon>Pseudomonadati</taxon>
        <taxon>Pseudomonadota</taxon>
        <taxon>Betaproteobacteria</taxon>
        <taxon>Burkholderiales</taxon>
        <taxon>Burkholderiaceae</taxon>
        <taxon>Cupriavidus</taxon>
    </lineage>
</organism>
<feature type="transmembrane region" description="Helical" evidence="1">
    <location>
        <begin position="301"/>
        <end position="326"/>
    </location>
</feature>
<accession>A0A4Q7S664</accession>
<dbReference type="CDD" id="cd04179">
    <property type="entry name" value="DPM_DPG-synthase_like"/>
    <property type="match status" value="1"/>
</dbReference>
<dbReference type="InterPro" id="IPR050256">
    <property type="entry name" value="Glycosyltransferase_2"/>
</dbReference>
<comment type="caution">
    <text evidence="3">The sequence shown here is derived from an EMBL/GenBank/DDBJ whole genome shotgun (WGS) entry which is preliminary data.</text>
</comment>
<dbReference type="GO" id="GO:0016740">
    <property type="term" value="F:transferase activity"/>
    <property type="evidence" value="ECO:0007669"/>
    <property type="project" value="UniProtKB-KW"/>
</dbReference>
<proteinExistence type="predicted"/>
<gene>
    <name evidence="3" type="ORF">EV147_0334</name>
</gene>
<dbReference type="PANTHER" id="PTHR48090">
    <property type="entry name" value="UNDECAPRENYL-PHOSPHATE 4-DEOXY-4-FORMAMIDO-L-ARABINOSE TRANSFERASE-RELATED"/>
    <property type="match status" value="1"/>
</dbReference>
<keyword evidence="1" id="KW-0472">Membrane</keyword>
<dbReference type="AlphaFoldDB" id="A0A4Q7S664"/>
<keyword evidence="1" id="KW-1133">Transmembrane helix</keyword>
<evidence type="ECO:0000313" key="4">
    <source>
        <dbReference type="Proteomes" id="UP000291078"/>
    </source>
</evidence>
<keyword evidence="1" id="KW-0812">Transmembrane</keyword>
<dbReference type="InterPro" id="IPR001173">
    <property type="entry name" value="Glyco_trans_2-like"/>
</dbReference>
<dbReference type="InterPro" id="IPR029044">
    <property type="entry name" value="Nucleotide-diphossugar_trans"/>
</dbReference>
<reference evidence="3 4" key="1">
    <citation type="journal article" date="2015" name="Stand. Genomic Sci.">
        <title>Genomic Encyclopedia of Bacterial and Archaeal Type Strains, Phase III: the genomes of soil and plant-associated and newly described type strains.</title>
        <authorList>
            <person name="Whitman W.B."/>
            <person name="Woyke T."/>
            <person name="Klenk H.P."/>
            <person name="Zhou Y."/>
            <person name="Lilburn T.G."/>
            <person name="Beck B.J."/>
            <person name="De Vos P."/>
            <person name="Vandamme P."/>
            <person name="Eisen J.A."/>
            <person name="Garrity G."/>
            <person name="Hugenholtz P."/>
            <person name="Kyrpides N.C."/>
        </authorList>
    </citation>
    <scope>NUCLEOTIDE SEQUENCE [LARGE SCALE GENOMIC DNA]</scope>
    <source>
        <strain evidence="3 4">ASC-9842</strain>
    </source>
</reference>
<feature type="domain" description="Glycosyltransferase 2-like" evidence="2">
    <location>
        <begin position="27"/>
        <end position="189"/>
    </location>
</feature>
<dbReference type="EMBL" id="SGXM01000001">
    <property type="protein sequence ID" value="RZT41347.1"/>
    <property type="molecule type" value="Genomic_DNA"/>
</dbReference>
<feature type="transmembrane region" description="Helical" evidence="1">
    <location>
        <begin position="263"/>
        <end position="289"/>
    </location>
</feature>
<dbReference type="Pfam" id="PF00535">
    <property type="entry name" value="Glycos_transf_2"/>
    <property type="match status" value="1"/>
</dbReference>
<dbReference type="Proteomes" id="UP000291078">
    <property type="component" value="Unassembled WGS sequence"/>
</dbReference>
<keyword evidence="3" id="KW-0808">Transferase</keyword>
<protein>
    <submittedName>
        <fullName evidence="3">Glycosyltransferase involved in cell wall biosynthesis</fullName>
    </submittedName>
</protein>
<name>A0A4Q7S664_9BURK</name>
<dbReference type="Gene3D" id="3.90.550.10">
    <property type="entry name" value="Spore Coat Polysaccharide Biosynthesis Protein SpsA, Chain A"/>
    <property type="match status" value="1"/>
</dbReference>
<dbReference type="PANTHER" id="PTHR48090:SF7">
    <property type="entry name" value="RFBJ PROTEIN"/>
    <property type="match status" value="1"/>
</dbReference>
<evidence type="ECO:0000256" key="1">
    <source>
        <dbReference type="SAM" id="Phobius"/>
    </source>
</evidence>
<evidence type="ECO:0000313" key="3">
    <source>
        <dbReference type="EMBL" id="RZT41347.1"/>
    </source>
</evidence>
<evidence type="ECO:0000259" key="2">
    <source>
        <dbReference type="Pfam" id="PF00535"/>
    </source>
</evidence>